<keyword evidence="4" id="KW-1185">Reference proteome</keyword>
<dbReference type="OrthoDB" id="6658885at2"/>
<feature type="region of interest" description="Disordered" evidence="1">
    <location>
        <begin position="103"/>
        <end position="123"/>
    </location>
</feature>
<dbReference type="EMBL" id="CP012678">
    <property type="protein sequence ID" value="ALF58830.1"/>
    <property type="molecule type" value="Genomic_DNA"/>
</dbReference>
<feature type="compositionally biased region" description="Polar residues" evidence="1">
    <location>
        <begin position="225"/>
        <end position="264"/>
    </location>
</feature>
<organism evidence="3 4">
    <name type="scientific">Psychrobacter urativorans</name>
    <dbReference type="NCBI Taxonomy" id="45610"/>
    <lineage>
        <taxon>Bacteria</taxon>
        <taxon>Pseudomonadati</taxon>
        <taxon>Pseudomonadota</taxon>
        <taxon>Gammaproteobacteria</taxon>
        <taxon>Moraxellales</taxon>
        <taxon>Moraxellaceae</taxon>
        <taxon>Psychrobacter</taxon>
    </lineage>
</organism>
<dbReference type="AlphaFoldDB" id="A0A0M5MJF0"/>
<evidence type="ECO:0000313" key="3">
    <source>
        <dbReference type="EMBL" id="ALF58830.1"/>
    </source>
</evidence>
<protein>
    <submittedName>
        <fullName evidence="3">Uncharacterized protein</fullName>
    </submittedName>
</protein>
<gene>
    <name evidence="3" type="ORF">AOC03_01175</name>
</gene>
<feature type="compositionally biased region" description="Low complexity" evidence="1">
    <location>
        <begin position="1"/>
        <end position="13"/>
    </location>
</feature>
<keyword evidence="2" id="KW-0472">Membrane</keyword>
<dbReference type="KEGG" id="pur:AOC03_01175"/>
<feature type="region of interest" description="Disordered" evidence="1">
    <location>
        <begin position="218"/>
        <end position="274"/>
    </location>
</feature>
<sequence>MTDSDNYNNANNDSDARADSDTKLSKSKRTSDIYERFLSRVQQLDSEVSETDVDDGFSKESLYEPLSEAELGLFADFSDSNDNEPHLAVPQYEHDDIKEHLNTDERLDNEESKSANNADSINNSQNADIAIEHIDETTHSDVSVHHQLTKNIEKSKTSGAVRGRQVSSVKLLIIGVVCGLLLSASMVFLLNKTGLLTALTDNSVLDSSETITPSAKVNVPATPASIPQPTAITTADAPQTSPESNTVTAQQTSANKATTTQPNSDAIPEADITYEDFREEAQNTLYRETKD</sequence>
<keyword evidence="2" id="KW-0812">Transmembrane</keyword>
<accession>A0A0M5MJF0</accession>
<evidence type="ECO:0000313" key="4">
    <source>
        <dbReference type="Proteomes" id="UP000059847"/>
    </source>
</evidence>
<feature type="transmembrane region" description="Helical" evidence="2">
    <location>
        <begin position="171"/>
        <end position="190"/>
    </location>
</feature>
<feature type="compositionally biased region" description="Basic and acidic residues" evidence="1">
    <location>
        <begin position="103"/>
        <end position="113"/>
    </location>
</feature>
<reference evidence="3 4" key="1">
    <citation type="submission" date="2015-09" db="EMBL/GenBank/DDBJ databases">
        <title>Complete genome of Psychrobacter urativorans R10.10B.</title>
        <authorList>
            <person name="See-Too W.S."/>
            <person name="Chan K.G."/>
        </authorList>
    </citation>
    <scope>NUCLEOTIDE SEQUENCE [LARGE SCALE GENOMIC DNA]</scope>
    <source>
        <strain evidence="3 4">R10.10B</strain>
    </source>
</reference>
<evidence type="ECO:0000256" key="2">
    <source>
        <dbReference type="SAM" id="Phobius"/>
    </source>
</evidence>
<name>A0A0M5MJF0_9GAMM</name>
<proteinExistence type="predicted"/>
<evidence type="ECO:0000256" key="1">
    <source>
        <dbReference type="SAM" id="MobiDB-lite"/>
    </source>
</evidence>
<feature type="region of interest" description="Disordered" evidence="1">
    <location>
        <begin position="1"/>
        <end position="30"/>
    </location>
</feature>
<dbReference type="RefSeq" id="WP_062533226.1">
    <property type="nucleotide sequence ID" value="NZ_CP012678.1"/>
</dbReference>
<dbReference type="STRING" id="45610.AOC03_01175"/>
<keyword evidence="2" id="KW-1133">Transmembrane helix</keyword>
<feature type="compositionally biased region" description="Polar residues" evidence="1">
    <location>
        <begin position="114"/>
        <end position="123"/>
    </location>
</feature>
<dbReference type="Proteomes" id="UP000059847">
    <property type="component" value="Chromosome"/>
</dbReference>
<feature type="compositionally biased region" description="Basic and acidic residues" evidence="1">
    <location>
        <begin position="14"/>
        <end position="30"/>
    </location>
</feature>